<sequence length="983" mass="106434">MLSATRHSGVPRQGTSAGAGGFALITALVLMGFVLLLCVTLAAFSRVEMAALTPRKSALAARENARLALMQALAELQRNAGPDRRVTARADILGDDQVAGGNAYWTGVWDASQPGQAPHWLVSGSTSNPSASPADAVIMVPADTAAGVPAVEVEKIYFERGDGTRNAFAWWVGDEGVKASLSAGRERPDNLDAEETLALAAQTPTGLDLRRLLVADAELDEQLLAGLRRLPGRGALELLQDGLGQAVSPEQARAGFHDYTPCAYGVLENAVSGGLRANLSDDAFRDGFVNDALQAFLTPVTQGEVPADLSETHLENGKPVHALRPVPTEVVLYMRVFHARSDAEVKVRYHVEVEFWNPYSVPVTFPVDDSDPTWKNRALVVYFDNMPTVKVRDVSGTGDPVEDDLNDLLPRAGEPDTAYLCSWLELARSDTEGESPPVLQPGEVYRVLSPATVQQPEGLKRTLRFKNRKLSADGTATWAVGKHTRPEDKAEIRVELDQPKGGVTIGFTAFPGPKQDYRALPPFFKITHLDYDDLDGKHKFYQGDVPFSLDVGGDYTVDQYTIAYHFKLTDDEEDLTELLGSLDPRNPVLDYDGTFTDRDGVERRVKNFVELENVYRKKLNKDLDAFDEDELFHDPVVNAHRDEDGGGLRQVVMFDVPRSEPVSVGTLRFAQIPGVPVLGIGEPAGGTYNGVFDYYFMSPLAQPGSSRRLLNPWLEPVDRHDWRGELETVGRPRADDASRLCLAGAFNLNSTSTEAWQAVLGASRLSIPVDGEGGLGGEAAGVNEALPVFYRLPFYAASVSEPAAGSEEASDPELACSLAGRTLDAGISESQLDYLSQGIVARIKARGPFLSMKDFINSGIVQEAIEEVGVMRGEELKPINDGVPELSNLYLRQGDIISGLAPFAAVRSDTFIIRACGEASDLTGGEPARAWCEAVVRRLPEQMDGSDAMSATVAGGLGRRFELVSFRWLTPSELGVTSPAPSL</sequence>
<dbReference type="RefSeq" id="WP_185674991.1">
    <property type="nucleotide sequence ID" value="NZ_JACHVB010000020.1"/>
</dbReference>
<keyword evidence="1" id="KW-0472">Membrane</keyword>
<keyword evidence="3" id="KW-1185">Reference proteome</keyword>
<feature type="transmembrane region" description="Helical" evidence="1">
    <location>
        <begin position="21"/>
        <end position="44"/>
    </location>
</feature>
<comment type="caution">
    <text evidence="2">The sequence shown here is derived from an EMBL/GenBank/DDBJ whole genome shotgun (WGS) entry which is preliminary data.</text>
</comment>
<reference evidence="2 3" key="1">
    <citation type="submission" date="2020-07" db="EMBL/GenBank/DDBJ databases">
        <authorList>
            <person name="Feng X."/>
        </authorList>
    </citation>
    <scope>NUCLEOTIDE SEQUENCE [LARGE SCALE GENOMIC DNA]</scope>
    <source>
        <strain evidence="2 3">JCM31066</strain>
    </source>
</reference>
<name>A0A842HEK4_9BACT</name>
<keyword evidence="1" id="KW-0812">Transmembrane</keyword>
<evidence type="ECO:0000313" key="3">
    <source>
        <dbReference type="Proteomes" id="UP000546464"/>
    </source>
</evidence>
<accession>A0A842HEK4</accession>
<proteinExistence type="predicted"/>
<dbReference type="Proteomes" id="UP000546464">
    <property type="component" value="Unassembled WGS sequence"/>
</dbReference>
<dbReference type="AlphaFoldDB" id="A0A842HEK4"/>
<keyword evidence="1" id="KW-1133">Transmembrane helix</keyword>
<gene>
    <name evidence="2" type="ORF">H5P28_07005</name>
</gene>
<evidence type="ECO:0000313" key="2">
    <source>
        <dbReference type="EMBL" id="MBC2594007.1"/>
    </source>
</evidence>
<dbReference type="EMBL" id="JACHVB010000020">
    <property type="protein sequence ID" value="MBC2594007.1"/>
    <property type="molecule type" value="Genomic_DNA"/>
</dbReference>
<protein>
    <submittedName>
        <fullName evidence="2">Uncharacterized protein</fullName>
    </submittedName>
</protein>
<organism evidence="2 3">
    <name type="scientific">Ruficoccus amylovorans</name>
    <dbReference type="NCBI Taxonomy" id="1804625"/>
    <lineage>
        <taxon>Bacteria</taxon>
        <taxon>Pseudomonadati</taxon>
        <taxon>Verrucomicrobiota</taxon>
        <taxon>Opitutia</taxon>
        <taxon>Puniceicoccales</taxon>
        <taxon>Cerasicoccaceae</taxon>
        <taxon>Ruficoccus</taxon>
    </lineage>
</organism>
<evidence type="ECO:0000256" key="1">
    <source>
        <dbReference type="SAM" id="Phobius"/>
    </source>
</evidence>